<evidence type="ECO:0000256" key="3">
    <source>
        <dbReference type="ARBA" id="ARBA00022917"/>
    </source>
</evidence>
<dbReference type="FunFam" id="3.30.70.60:FF:000001">
    <property type="entry name" value="Elongation factor 1-beta 1 like"/>
    <property type="match status" value="1"/>
</dbReference>
<dbReference type="CDD" id="cd00292">
    <property type="entry name" value="EF1B"/>
    <property type="match status" value="1"/>
</dbReference>
<dbReference type="PANTHER" id="PTHR11595">
    <property type="entry name" value="EF-HAND AND COILED-COIL DOMAIN-CONTAINING FAMILY MEMBER"/>
    <property type="match status" value="1"/>
</dbReference>
<dbReference type="InParanoid" id="A2DPX5"/>
<dbReference type="GO" id="GO:0003746">
    <property type="term" value="F:translation elongation factor activity"/>
    <property type="evidence" value="ECO:0007669"/>
    <property type="project" value="UniProtKB-KW"/>
</dbReference>
<protein>
    <submittedName>
        <fullName evidence="5">Translation elongation factor 1 beta, putative</fullName>
    </submittedName>
</protein>
<evidence type="ECO:0000259" key="4">
    <source>
        <dbReference type="SMART" id="SM00888"/>
    </source>
</evidence>
<dbReference type="EMBL" id="DS113229">
    <property type="protein sequence ID" value="EAY17571.1"/>
    <property type="molecule type" value="Genomic_DNA"/>
</dbReference>
<name>A2DPX5_TRIV3</name>
<dbReference type="PANTHER" id="PTHR11595:SF21">
    <property type="entry name" value="ELONGATION FACTOR 1-BETA"/>
    <property type="match status" value="1"/>
</dbReference>
<keyword evidence="6" id="KW-1185">Reference proteome</keyword>
<dbReference type="AlphaFoldDB" id="A2DPX5"/>
<dbReference type="SMART" id="SM00888">
    <property type="entry name" value="EF1_GNE"/>
    <property type="match status" value="1"/>
</dbReference>
<sequence length="92" mass="10272">MAEKVGKSTLVLEIMPASDEVNLDDLEKKIREVAMDGLLWGKSQRKEACFGLFALQIGAVVTDDVDVQGLEDELSSWEDWISSEKIIAFQKI</sequence>
<dbReference type="STRING" id="5722.A2DPX5"/>
<dbReference type="SMR" id="A2DPX5"/>
<dbReference type="VEuPathDB" id="TrichDB:TVAG_453990"/>
<evidence type="ECO:0000313" key="6">
    <source>
        <dbReference type="Proteomes" id="UP000001542"/>
    </source>
</evidence>
<dbReference type="InterPro" id="IPR014038">
    <property type="entry name" value="EF1B_bsu/dsu_GNE"/>
</dbReference>
<dbReference type="KEGG" id="tva:4775588"/>
<dbReference type="eggNOG" id="KOG1668">
    <property type="taxonomic scope" value="Eukaryota"/>
</dbReference>
<organism evidence="5 6">
    <name type="scientific">Trichomonas vaginalis (strain ATCC PRA-98 / G3)</name>
    <dbReference type="NCBI Taxonomy" id="412133"/>
    <lineage>
        <taxon>Eukaryota</taxon>
        <taxon>Metamonada</taxon>
        <taxon>Parabasalia</taxon>
        <taxon>Trichomonadida</taxon>
        <taxon>Trichomonadidae</taxon>
        <taxon>Trichomonas</taxon>
    </lineage>
</organism>
<accession>A2DPX5</accession>
<dbReference type="OMA" id="AMEGLTW"/>
<reference evidence="5" key="1">
    <citation type="submission" date="2006-10" db="EMBL/GenBank/DDBJ databases">
        <authorList>
            <person name="Amadeo P."/>
            <person name="Zhao Q."/>
            <person name="Wortman J."/>
            <person name="Fraser-Liggett C."/>
            <person name="Carlton J."/>
        </authorList>
    </citation>
    <scope>NUCLEOTIDE SEQUENCE</scope>
    <source>
        <strain evidence="5">G3</strain>
    </source>
</reference>
<dbReference type="GO" id="GO:0005853">
    <property type="term" value="C:eukaryotic translation elongation factor 1 complex"/>
    <property type="evidence" value="ECO:0007669"/>
    <property type="project" value="InterPro"/>
</dbReference>
<dbReference type="InterPro" id="IPR049720">
    <property type="entry name" value="EF1B_bsu/dsu"/>
</dbReference>
<evidence type="ECO:0000256" key="1">
    <source>
        <dbReference type="ARBA" id="ARBA00007411"/>
    </source>
</evidence>
<feature type="domain" description="Translation elongation factor EF1B beta/delta subunit guanine nucleotide exchange" evidence="4">
    <location>
        <begin position="7"/>
        <end position="92"/>
    </location>
</feature>
<dbReference type="VEuPathDB" id="TrichDB:TVAGG3_0552470"/>
<dbReference type="Gene3D" id="3.30.70.60">
    <property type="match status" value="1"/>
</dbReference>
<comment type="similarity">
    <text evidence="1">Belongs to the EF-1-beta/EF-1-delta family.</text>
</comment>
<dbReference type="Pfam" id="PF00736">
    <property type="entry name" value="EF1_GNE"/>
    <property type="match status" value="1"/>
</dbReference>
<dbReference type="Proteomes" id="UP000001542">
    <property type="component" value="Unassembled WGS sequence"/>
</dbReference>
<reference evidence="5" key="2">
    <citation type="journal article" date="2007" name="Science">
        <title>Draft genome sequence of the sexually transmitted pathogen Trichomonas vaginalis.</title>
        <authorList>
            <person name="Carlton J.M."/>
            <person name="Hirt R.P."/>
            <person name="Silva J.C."/>
            <person name="Delcher A.L."/>
            <person name="Schatz M."/>
            <person name="Zhao Q."/>
            <person name="Wortman J.R."/>
            <person name="Bidwell S.L."/>
            <person name="Alsmark U.C.M."/>
            <person name="Besteiro S."/>
            <person name="Sicheritz-Ponten T."/>
            <person name="Noel C.J."/>
            <person name="Dacks J.B."/>
            <person name="Foster P.G."/>
            <person name="Simillion C."/>
            <person name="Van de Peer Y."/>
            <person name="Miranda-Saavedra D."/>
            <person name="Barton G.J."/>
            <person name="Westrop G.D."/>
            <person name="Mueller S."/>
            <person name="Dessi D."/>
            <person name="Fiori P.L."/>
            <person name="Ren Q."/>
            <person name="Paulsen I."/>
            <person name="Zhang H."/>
            <person name="Bastida-Corcuera F.D."/>
            <person name="Simoes-Barbosa A."/>
            <person name="Brown M.T."/>
            <person name="Hayes R.D."/>
            <person name="Mukherjee M."/>
            <person name="Okumura C.Y."/>
            <person name="Schneider R."/>
            <person name="Smith A.J."/>
            <person name="Vanacova S."/>
            <person name="Villalvazo M."/>
            <person name="Haas B.J."/>
            <person name="Pertea M."/>
            <person name="Feldblyum T.V."/>
            <person name="Utterback T.R."/>
            <person name="Shu C.L."/>
            <person name="Osoegawa K."/>
            <person name="de Jong P.J."/>
            <person name="Hrdy I."/>
            <person name="Horvathova L."/>
            <person name="Zubacova Z."/>
            <person name="Dolezal P."/>
            <person name="Malik S.B."/>
            <person name="Logsdon J.M. Jr."/>
            <person name="Henze K."/>
            <person name="Gupta A."/>
            <person name="Wang C.C."/>
            <person name="Dunne R.L."/>
            <person name="Upcroft J.A."/>
            <person name="Upcroft P."/>
            <person name="White O."/>
            <person name="Salzberg S.L."/>
            <person name="Tang P."/>
            <person name="Chiu C.-H."/>
            <person name="Lee Y.-S."/>
            <person name="Embley T.M."/>
            <person name="Coombs G.H."/>
            <person name="Mottram J.C."/>
            <person name="Tachezy J."/>
            <person name="Fraser-Liggett C.M."/>
            <person name="Johnson P.J."/>
        </authorList>
    </citation>
    <scope>NUCLEOTIDE SEQUENCE [LARGE SCALE GENOMIC DNA]</scope>
    <source>
        <strain evidence="5">G3</strain>
    </source>
</reference>
<proteinExistence type="inferred from homology"/>
<dbReference type="RefSeq" id="XP_001329706.1">
    <property type="nucleotide sequence ID" value="XM_001329671.1"/>
</dbReference>
<gene>
    <name evidence="5" type="ORF">TVAG_453990</name>
</gene>
<keyword evidence="2 5" id="KW-0251">Elongation factor</keyword>
<dbReference type="OrthoDB" id="331763at2759"/>
<dbReference type="SUPFAM" id="SSF54984">
    <property type="entry name" value="eEF-1beta-like"/>
    <property type="match status" value="1"/>
</dbReference>
<evidence type="ECO:0000256" key="2">
    <source>
        <dbReference type="ARBA" id="ARBA00022768"/>
    </source>
</evidence>
<dbReference type="InterPro" id="IPR036219">
    <property type="entry name" value="eEF-1beta-like_sf"/>
</dbReference>
<dbReference type="InterPro" id="IPR014717">
    <property type="entry name" value="Transl_elong_EF1B/ribsomal_bS6"/>
</dbReference>
<evidence type="ECO:0000313" key="5">
    <source>
        <dbReference type="EMBL" id="EAY17571.1"/>
    </source>
</evidence>
<keyword evidence="3" id="KW-0648">Protein biosynthesis</keyword>